<dbReference type="Pfam" id="PF20260">
    <property type="entry name" value="PUA_4"/>
    <property type="match status" value="1"/>
</dbReference>
<dbReference type="InterPro" id="IPR046887">
    <property type="entry name" value="RsmE_PUA-like"/>
</dbReference>
<dbReference type="GO" id="GO:0070475">
    <property type="term" value="P:rRNA base methylation"/>
    <property type="evidence" value="ECO:0007669"/>
    <property type="project" value="TreeGrafter"/>
</dbReference>
<organism evidence="15 16">
    <name type="scientific">Micrococcus endophyticus</name>
    <dbReference type="NCBI Taxonomy" id="455343"/>
    <lineage>
        <taxon>Bacteria</taxon>
        <taxon>Bacillati</taxon>
        <taxon>Actinomycetota</taxon>
        <taxon>Actinomycetes</taxon>
        <taxon>Micrococcales</taxon>
        <taxon>Micrococcaceae</taxon>
        <taxon>Micrococcus</taxon>
    </lineage>
</organism>
<dbReference type="Gene3D" id="2.40.240.20">
    <property type="entry name" value="Hypothetical PUA domain-like, domain 1"/>
    <property type="match status" value="1"/>
</dbReference>
<keyword evidence="7 12" id="KW-0489">Methyltransferase</keyword>
<accession>A0A7W9MZL5</accession>
<evidence type="ECO:0000256" key="1">
    <source>
        <dbReference type="ARBA" id="ARBA00004496"/>
    </source>
</evidence>
<comment type="similarity">
    <text evidence="2 12">Belongs to the RNA methyltransferase RsmE family.</text>
</comment>
<dbReference type="InterPro" id="IPR006700">
    <property type="entry name" value="RsmE"/>
</dbReference>
<dbReference type="InterPro" id="IPR046886">
    <property type="entry name" value="RsmE_MTase_dom"/>
</dbReference>
<dbReference type="NCBIfam" id="TIGR00046">
    <property type="entry name" value="RsmE family RNA methyltransferase"/>
    <property type="match status" value="1"/>
</dbReference>
<dbReference type="Pfam" id="PF04452">
    <property type="entry name" value="Methyltrans_RNA"/>
    <property type="match status" value="1"/>
</dbReference>
<name>A0A7W9MZL5_9MICC</name>
<dbReference type="EC" id="2.1.1.193" evidence="3 12"/>
<gene>
    <name evidence="15" type="ORF">HDA33_000634</name>
</gene>
<dbReference type="AlphaFoldDB" id="A0A7W9MZL5"/>
<comment type="function">
    <text evidence="10 12">Specifically methylates the N3 position of the uracil ring of uridine 1498 (m3U1498) in 16S rRNA. Acts on the fully assembled 30S ribosomal subunit.</text>
</comment>
<dbReference type="RefSeq" id="WP_184170838.1">
    <property type="nucleotide sequence ID" value="NZ_BAABAG010000005.1"/>
</dbReference>
<feature type="domain" description="Ribosomal RNA small subunit methyltransferase E PUA-like" evidence="14">
    <location>
        <begin position="26"/>
        <end position="70"/>
    </location>
</feature>
<dbReference type="Proteomes" id="UP000567246">
    <property type="component" value="Unassembled WGS sequence"/>
</dbReference>
<keyword evidence="6 12" id="KW-0698">rRNA processing</keyword>
<dbReference type="GO" id="GO:0005737">
    <property type="term" value="C:cytoplasm"/>
    <property type="evidence" value="ECO:0007669"/>
    <property type="project" value="UniProtKB-SubCell"/>
</dbReference>
<protein>
    <recommendedName>
        <fullName evidence="4 12">Ribosomal RNA small subunit methyltransferase E</fullName>
        <ecNumber evidence="3 12">2.1.1.193</ecNumber>
    </recommendedName>
</protein>
<keyword evidence="5 12" id="KW-0963">Cytoplasm</keyword>
<dbReference type="SUPFAM" id="SSF75217">
    <property type="entry name" value="alpha/beta knot"/>
    <property type="match status" value="1"/>
</dbReference>
<evidence type="ECO:0000256" key="6">
    <source>
        <dbReference type="ARBA" id="ARBA00022552"/>
    </source>
</evidence>
<dbReference type="EMBL" id="JACHMW010000001">
    <property type="protein sequence ID" value="MBB5848070.1"/>
    <property type="molecule type" value="Genomic_DNA"/>
</dbReference>
<evidence type="ECO:0000256" key="11">
    <source>
        <dbReference type="ARBA" id="ARBA00047944"/>
    </source>
</evidence>
<keyword evidence="9 12" id="KW-0949">S-adenosyl-L-methionine</keyword>
<dbReference type="Gene3D" id="3.40.1280.10">
    <property type="match status" value="1"/>
</dbReference>
<proteinExistence type="inferred from homology"/>
<evidence type="ECO:0000259" key="14">
    <source>
        <dbReference type="Pfam" id="PF20260"/>
    </source>
</evidence>
<dbReference type="PANTHER" id="PTHR30027:SF3">
    <property type="entry name" value="16S RRNA (URACIL(1498)-N(3))-METHYLTRANSFERASE"/>
    <property type="match status" value="1"/>
</dbReference>
<evidence type="ECO:0000256" key="9">
    <source>
        <dbReference type="ARBA" id="ARBA00022691"/>
    </source>
</evidence>
<comment type="catalytic activity">
    <reaction evidence="11 12">
        <text>uridine(1498) in 16S rRNA + S-adenosyl-L-methionine = N(3)-methyluridine(1498) in 16S rRNA + S-adenosyl-L-homocysteine + H(+)</text>
        <dbReference type="Rhea" id="RHEA:42920"/>
        <dbReference type="Rhea" id="RHEA-COMP:10283"/>
        <dbReference type="Rhea" id="RHEA-COMP:10284"/>
        <dbReference type="ChEBI" id="CHEBI:15378"/>
        <dbReference type="ChEBI" id="CHEBI:57856"/>
        <dbReference type="ChEBI" id="CHEBI:59789"/>
        <dbReference type="ChEBI" id="CHEBI:65315"/>
        <dbReference type="ChEBI" id="CHEBI:74502"/>
        <dbReference type="EC" id="2.1.1.193"/>
    </reaction>
</comment>
<dbReference type="InterPro" id="IPR015947">
    <property type="entry name" value="PUA-like_sf"/>
</dbReference>
<dbReference type="PANTHER" id="PTHR30027">
    <property type="entry name" value="RIBOSOMAL RNA SMALL SUBUNIT METHYLTRANSFERASE E"/>
    <property type="match status" value="1"/>
</dbReference>
<evidence type="ECO:0000256" key="3">
    <source>
        <dbReference type="ARBA" id="ARBA00012328"/>
    </source>
</evidence>
<evidence type="ECO:0000259" key="13">
    <source>
        <dbReference type="Pfam" id="PF04452"/>
    </source>
</evidence>
<comment type="subcellular location">
    <subcellularLocation>
        <location evidence="1 12">Cytoplasm</location>
    </subcellularLocation>
</comment>
<reference evidence="15 16" key="1">
    <citation type="submission" date="2020-08" db="EMBL/GenBank/DDBJ databases">
        <title>Sequencing the genomes of 1000 actinobacteria strains.</title>
        <authorList>
            <person name="Klenk H.-P."/>
        </authorList>
    </citation>
    <scope>NUCLEOTIDE SEQUENCE [LARGE SCALE GENOMIC DNA]</scope>
    <source>
        <strain evidence="15 16">DSM 17945</strain>
    </source>
</reference>
<dbReference type="InterPro" id="IPR029028">
    <property type="entry name" value="Alpha/beta_knot_MTases"/>
</dbReference>
<comment type="caution">
    <text evidence="15">The sequence shown here is derived from an EMBL/GenBank/DDBJ whole genome shotgun (WGS) entry which is preliminary data.</text>
</comment>
<dbReference type="SUPFAM" id="SSF88697">
    <property type="entry name" value="PUA domain-like"/>
    <property type="match status" value="1"/>
</dbReference>
<evidence type="ECO:0000256" key="2">
    <source>
        <dbReference type="ARBA" id="ARBA00005528"/>
    </source>
</evidence>
<evidence type="ECO:0000256" key="12">
    <source>
        <dbReference type="PIRNR" id="PIRNR015601"/>
    </source>
</evidence>
<evidence type="ECO:0000256" key="7">
    <source>
        <dbReference type="ARBA" id="ARBA00022603"/>
    </source>
</evidence>
<evidence type="ECO:0000256" key="4">
    <source>
        <dbReference type="ARBA" id="ARBA00013673"/>
    </source>
</evidence>
<feature type="domain" description="Ribosomal RNA small subunit methyltransferase E methyltransferase" evidence="13">
    <location>
        <begin position="82"/>
        <end position="247"/>
    </location>
</feature>
<evidence type="ECO:0000313" key="15">
    <source>
        <dbReference type="EMBL" id="MBB5848070.1"/>
    </source>
</evidence>
<dbReference type="GO" id="GO:0070042">
    <property type="term" value="F:rRNA (uridine-N3-)-methyltransferase activity"/>
    <property type="evidence" value="ECO:0007669"/>
    <property type="project" value="TreeGrafter"/>
</dbReference>
<dbReference type="NCBIfam" id="NF008693">
    <property type="entry name" value="PRK11713.2-3"/>
    <property type="match status" value="1"/>
</dbReference>
<evidence type="ECO:0000256" key="10">
    <source>
        <dbReference type="ARBA" id="ARBA00025699"/>
    </source>
</evidence>
<dbReference type="PIRSF" id="PIRSF015601">
    <property type="entry name" value="MTase_slr0722"/>
    <property type="match status" value="1"/>
</dbReference>
<evidence type="ECO:0000256" key="8">
    <source>
        <dbReference type="ARBA" id="ARBA00022679"/>
    </source>
</evidence>
<evidence type="ECO:0000256" key="5">
    <source>
        <dbReference type="ARBA" id="ARBA00022490"/>
    </source>
</evidence>
<keyword evidence="8 12" id="KW-0808">Transferase</keyword>
<evidence type="ECO:0000313" key="16">
    <source>
        <dbReference type="Proteomes" id="UP000567246"/>
    </source>
</evidence>
<dbReference type="InterPro" id="IPR029026">
    <property type="entry name" value="tRNA_m1G_MTases_N"/>
</dbReference>
<keyword evidence="16" id="KW-1185">Reference proteome</keyword>
<sequence>MTAPLFHLEPGALTGAAPGAEVSFGGPEARHAAASMRLAPGESVLLADGSGVRGHGTVLAAAPDAVTVRLDAVDEEPAAVPALVLVQALAKGDRDLMAVQAAVELGVDAVVPWEAERSIVRWKGSKAEKARQKWADTARAAAKQARRARVPEVRGHVSGTGVAGLASAPDDGARLVLVLHEDAERGLSEVPVERLREAGEIAVVVGPEGGVGPAELEACTAAGAVPVRLGPHVLRASTAGPAALAVLAHRLGRW</sequence>